<keyword evidence="3" id="KW-0443">Lipid metabolism</keyword>
<keyword evidence="5" id="KW-1185">Reference proteome</keyword>
<dbReference type="PANTHER" id="PTHR45648">
    <property type="entry name" value="GDSL LIPASE/ACYLHYDROLASE FAMILY PROTEIN (AFU_ORTHOLOGUE AFUA_4G14700)"/>
    <property type="match status" value="1"/>
</dbReference>
<protein>
    <recommendedName>
        <fullName evidence="6">GDSL esterase/lipase</fullName>
    </recommendedName>
</protein>
<comment type="similarity">
    <text evidence="1">Belongs to the 'GDSL' lipolytic enzyme family.</text>
</comment>
<organism evidence="4 5">
    <name type="scientific">Deinandra increscens subsp. villosa</name>
    <dbReference type="NCBI Taxonomy" id="3103831"/>
    <lineage>
        <taxon>Eukaryota</taxon>
        <taxon>Viridiplantae</taxon>
        <taxon>Streptophyta</taxon>
        <taxon>Embryophyta</taxon>
        <taxon>Tracheophyta</taxon>
        <taxon>Spermatophyta</taxon>
        <taxon>Magnoliopsida</taxon>
        <taxon>eudicotyledons</taxon>
        <taxon>Gunneridae</taxon>
        <taxon>Pentapetalae</taxon>
        <taxon>asterids</taxon>
        <taxon>campanulids</taxon>
        <taxon>Asterales</taxon>
        <taxon>Asteraceae</taxon>
        <taxon>Asteroideae</taxon>
        <taxon>Heliantheae alliance</taxon>
        <taxon>Madieae</taxon>
        <taxon>Madiinae</taxon>
        <taxon>Deinandra</taxon>
    </lineage>
</organism>
<name>A0AAP0D2T8_9ASTR</name>
<dbReference type="Proteomes" id="UP001408789">
    <property type="component" value="Unassembled WGS sequence"/>
</dbReference>
<evidence type="ECO:0000256" key="3">
    <source>
        <dbReference type="ARBA" id="ARBA00022963"/>
    </source>
</evidence>
<evidence type="ECO:0000256" key="2">
    <source>
        <dbReference type="ARBA" id="ARBA00022801"/>
    </source>
</evidence>
<dbReference type="InterPro" id="IPR051058">
    <property type="entry name" value="GDSL_Est/Lipase"/>
</dbReference>
<dbReference type="GO" id="GO:0016788">
    <property type="term" value="F:hydrolase activity, acting on ester bonds"/>
    <property type="evidence" value="ECO:0007669"/>
    <property type="project" value="InterPro"/>
</dbReference>
<keyword evidence="2" id="KW-0378">Hydrolase</keyword>
<keyword evidence="3" id="KW-0442">Lipid degradation</keyword>
<dbReference type="InterPro" id="IPR001087">
    <property type="entry name" value="GDSL"/>
</dbReference>
<evidence type="ECO:0000313" key="4">
    <source>
        <dbReference type="EMBL" id="KAK9067429.1"/>
    </source>
</evidence>
<dbReference type="InterPro" id="IPR036514">
    <property type="entry name" value="SGNH_hydro_sf"/>
</dbReference>
<reference evidence="4 5" key="1">
    <citation type="submission" date="2024-04" db="EMBL/GenBank/DDBJ databases">
        <title>The reference genome of an endangered Asteraceae, Deinandra increscens subsp. villosa, native to the Central Coast of California.</title>
        <authorList>
            <person name="Guilliams M."/>
            <person name="Hasenstab-Lehman K."/>
            <person name="Meyer R."/>
            <person name="Mcevoy S."/>
        </authorList>
    </citation>
    <scope>NUCLEOTIDE SEQUENCE [LARGE SCALE GENOMIC DNA]</scope>
    <source>
        <tissue evidence="4">Leaf</tissue>
    </source>
</reference>
<sequence length="490" mass="53381">MEEQVQQFATVRGNITDLLRSPKAVNDVLQDATYILSIGNNDVIEYAATFKKTPPDPIHFIANLTQAYAAHLVNMYELGARKFAIVGIPPIGCAPASRVFNTTGGCINVENDIVRLFYTSMQSLLTGFSLKLKGFKYSLGNSYALTMNVIDNPLANAQYLIVFAIYVVANGIMMMTVGAATDAPIFIFGDSTADVGTNNHLKGCKATADHRYNGIDFPFSKPTGRFSNGKNAADQIARLLGNYKLSPPPFLSLLADKPRFNSRLLRGANFASGGAGVYTETGQVVFSLYDLGARKFAIVGIPPIGCAPAPRAYNETGGCIDILNDGARLFYTSMQSLLTGLSLKLKGFKYSLGNTYAMTMNVIDNPRGNRFKEVKVSCCGNGTTDCVLGVNLCVNRGDFLFWDKFHPTEKASELAALTLVYGEGSEYARRAYKALRSLVKLQAVVRGAYVRRQSRIALECMHALARLQVVVRARELQLFTSNISYSSPAV</sequence>
<proteinExistence type="inferred from homology"/>
<gene>
    <name evidence="4" type="ORF">SSX86_014758</name>
</gene>
<comment type="caution">
    <text evidence="4">The sequence shown here is derived from an EMBL/GenBank/DDBJ whole genome shotgun (WGS) entry which is preliminary data.</text>
</comment>
<dbReference type="Gene3D" id="3.40.50.1110">
    <property type="entry name" value="SGNH hydrolase"/>
    <property type="match status" value="3"/>
</dbReference>
<dbReference type="PROSITE" id="PS50096">
    <property type="entry name" value="IQ"/>
    <property type="match status" value="1"/>
</dbReference>
<dbReference type="GO" id="GO:0016042">
    <property type="term" value="P:lipid catabolic process"/>
    <property type="evidence" value="ECO:0007669"/>
    <property type="project" value="UniProtKB-KW"/>
</dbReference>
<dbReference type="EMBL" id="JBCNJP010000015">
    <property type="protein sequence ID" value="KAK9067429.1"/>
    <property type="molecule type" value="Genomic_DNA"/>
</dbReference>
<dbReference type="PANTHER" id="PTHR45648:SF180">
    <property type="entry name" value="OS04G0561800 PROTEIN"/>
    <property type="match status" value="1"/>
</dbReference>
<evidence type="ECO:0008006" key="6">
    <source>
        <dbReference type="Google" id="ProtNLM"/>
    </source>
</evidence>
<dbReference type="Pfam" id="PF00657">
    <property type="entry name" value="Lipase_GDSL"/>
    <property type="match status" value="2"/>
</dbReference>
<evidence type="ECO:0000313" key="5">
    <source>
        <dbReference type="Proteomes" id="UP001408789"/>
    </source>
</evidence>
<evidence type="ECO:0000256" key="1">
    <source>
        <dbReference type="ARBA" id="ARBA00008668"/>
    </source>
</evidence>
<accession>A0AAP0D2T8</accession>
<dbReference type="AlphaFoldDB" id="A0AAP0D2T8"/>